<evidence type="ECO:0000313" key="1">
    <source>
        <dbReference type="EMBL" id="GBN04332.1"/>
    </source>
</evidence>
<organism evidence="1 2">
    <name type="scientific">Araneus ventricosus</name>
    <name type="common">Orbweaver spider</name>
    <name type="synonym">Epeira ventricosa</name>
    <dbReference type="NCBI Taxonomy" id="182803"/>
    <lineage>
        <taxon>Eukaryota</taxon>
        <taxon>Metazoa</taxon>
        <taxon>Ecdysozoa</taxon>
        <taxon>Arthropoda</taxon>
        <taxon>Chelicerata</taxon>
        <taxon>Arachnida</taxon>
        <taxon>Araneae</taxon>
        <taxon>Araneomorphae</taxon>
        <taxon>Entelegynae</taxon>
        <taxon>Araneoidea</taxon>
        <taxon>Araneidae</taxon>
        <taxon>Araneus</taxon>
    </lineage>
</organism>
<sequence length="115" mass="13206">MVGKRVLKLYVWECRGNGVIDLGENFGDEMRDLKTTGIFLISLLGAEIRIYPEIPRDVTACWETIKGLCSNHRVIMCVCRSTLIVLIYWYRLWSENVFGVSSAVRASKLLDAERY</sequence>
<protein>
    <submittedName>
        <fullName evidence="1">Uncharacterized protein</fullName>
    </submittedName>
</protein>
<comment type="caution">
    <text evidence="1">The sequence shown here is derived from an EMBL/GenBank/DDBJ whole genome shotgun (WGS) entry which is preliminary data.</text>
</comment>
<reference evidence="1 2" key="1">
    <citation type="journal article" date="2019" name="Sci. Rep.">
        <title>Orb-weaving spider Araneus ventricosus genome elucidates the spidroin gene catalogue.</title>
        <authorList>
            <person name="Kono N."/>
            <person name="Nakamura H."/>
            <person name="Ohtoshi R."/>
            <person name="Moran D.A.P."/>
            <person name="Shinohara A."/>
            <person name="Yoshida Y."/>
            <person name="Fujiwara M."/>
            <person name="Mori M."/>
            <person name="Tomita M."/>
            <person name="Arakawa K."/>
        </authorList>
    </citation>
    <scope>NUCLEOTIDE SEQUENCE [LARGE SCALE GENOMIC DNA]</scope>
</reference>
<accession>A0A4Y2KQ78</accession>
<evidence type="ECO:0000313" key="2">
    <source>
        <dbReference type="Proteomes" id="UP000499080"/>
    </source>
</evidence>
<name>A0A4Y2KQ78_ARAVE</name>
<dbReference type="EMBL" id="BGPR01004874">
    <property type="protein sequence ID" value="GBN04332.1"/>
    <property type="molecule type" value="Genomic_DNA"/>
</dbReference>
<keyword evidence="2" id="KW-1185">Reference proteome</keyword>
<dbReference type="AlphaFoldDB" id="A0A4Y2KQ78"/>
<proteinExistence type="predicted"/>
<dbReference type="Proteomes" id="UP000499080">
    <property type="component" value="Unassembled WGS sequence"/>
</dbReference>
<gene>
    <name evidence="1" type="ORF">AVEN_49202_1</name>
</gene>